<sequence>MAFSKRIQEAWGNRWYALPFLALIGLFSCTGEKSTDVLPAVDLTGVTNRTEIKLSDVTSDVTYVKLETNDSCLIGNNFQLYADDQYIFSFSNGQIYLFDRKDGHFVRAISKRGEGPGEYSRITRQLPVNERERSVSAYTGKGLITYSYEGEMISQVNRPENAACFDLVRVAPDLYTGYQFNMPDKLILFDKNGNEVKRVANPKVAETNAFLVPNCGFFEYDNQVNLFESLGDTIYSISPAGDLSARYRLDWGSHQIVIENMSDQVAAKEYCYPQMIGETGDFLFISYIYQTKPALSLYNKRTKQVTHAAEGGTLTNDVDGFAPTTLSSVSNGRLVGYVNAETFLEWSESESGDWASNPKLAPLKSTGEMDNPIVVIGQLH</sequence>
<accession>A0A9D1X909</accession>
<evidence type="ECO:0000313" key="1">
    <source>
        <dbReference type="EMBL" id="HIX74746.1"/>
    </source>
</evidence>
<organism evidence="1 2">
    <name type="scientific">Candidatus Parabacteroides intestinipullorum</name>
    <dbReference type="NCBI Taxonomy" id="2838723"/>
    <lineage>
        <taxon>Bacteria</taxon>
        <taxon>Pseudomonadati</taxon>
        <taxon>Bacteroidota</taxon>
        <taxon>Bacteroidia</taxon>
        <taxon>Bacteroidales</taxon>
        <taxon>Tannerellaceae</taxon>
        <taxon>Parabacteroides</taxon>
    </lineage>
</organism>
<comment type="caution">
    <text evidence="1">The sequence shown here is derived from an EMBL/GenBank/DDBJ whole genome shotgun (WGS) entry which is preliminary data.</text>
</comment>
<protein>
    <submittedName>
        <fullName evidence="1">6-bladed beta-propeller</fullName>
    </submittedName>
</protein>
<dbReference type="AlphaFoldDB" id="A0A9D1X909"/>
<name>A0A9D1X909_9BACT</name>
<dbReference type="PROSITE" id="PS51257">
    <property type="entry name" value="PROKAR_LIPOPROTEIN"/>
    <property type="match status" value="1"/>
</dbReference>
<reference evidence="1" key="2">
    <citation type="submission" date="2021-04" db="EMBL/GenBank/DDBJ databases">
        <authorList>
            <person name="Gilroy R."/>
        </authorList>
    </citation>
    <scope>NUCLEOTIDE SEQUENCE</scope>
    <source>
        <strain evidence="1">ChiGjej6B6-14162</strain>
    </source>
</reference>
<dbReference type="EMBL" id="DXEL01000048">
    <property type="protein sequence ID" value="HIX74746.1"/>
    <property type="molecule type" value="Genomic_DNA"/>
</dbReference>
<dbReference type="Proteomes" id="UP000886740">
    <property type="component" value="Unassembled WGS sequence"/>
</dbReference>
<reference evidence="1" key="1">
    <citation type="journal article" date="2021" name="PeerJ">
        <title>Extensive microbial diversity within the chicken gut microbiome revealed by metagenomics and culture.</title>
        <authorList>
            <person name="Gilroy R."/>
            <person name="Ravi A."/>
            <person name="Getino M."/>
            <person name="Pursley I."/>
            <person name="Horton D.L."/>
            <person name="Alikhan N.F."/>
            <person name="Baker D."/>
            <person name="Gharbi K."/>
            <person name="Hall N."/>
            <person name="Watson M."/>
            <person name="Adriaenssens E.M."/>
            <person name="Foster-Nyarko E."/>
            <person name="Jarju S."/>
            <person name="Secka A."/>
            <person name="Antonio M."/>
            <person name="Oren A."/>
            <person name="Chaudhuri R.R."/>
            <person name="La Ragione R."/>
            <person name="Hildebrand F."/>
            <person name="Pallen M.J."/>
        </authorList>
    </citation>
    <scope>NUCLEOTIDE SEQUENCE</scope>
    <source>
        <strain evidence="1">ChiGjej6B6-14162</strain>
    </source>
</reference>
<dbReference type="Pfam" id="PF17170">
    <property type="entry name" value="DUF5128"/>
    <property type="match status" value="1"/>
</dbReference>
<proteinExistence type="predicted"/>
<evidence type="ECO:0000313" key="2">
    <source>
        <dbReference type="Proteomes" id="UP000886740"/>
    </source>
</evidence>
<gene>
    <name evidence="1" type="ORF">H9977_06920</name>
</gene>